<name>A0ABS1C406_9BACT</name>
<evidence type="ECO:0000313" key="2">
    <source>
        <dbReference type="Proteomes" id="UP000644147"/>
    </source>
</evidence>
<protein>
    <recommendedName>
        <fullName evidence="3">Cthe-2314-like HEPN domain-containing protein</fullName>
    </recommendedName>
</protein>
<keyword evidence="2" id="KW-1185">Reference proteome</keyword>
<evidence type="ECO:0008006" key="3">
    <source>
        <dbReference type="Google" id="ProtNLM"/>
    </source>
</evidence>
<reference evidence="1 2" key="1">
    <citation type="submission" date="2020-12" db="EMBL/GenBank/DDBJ databases">
        <title>Bacterial novel species Adhaeribacter sp. BT258 isolated from soil.</title>
        <authorList>
            <person name="Jung H.-Y."/>
        </authorList>
    </citation>
    <scope>NUCLEOTIDE SEQUENCE [LARGE SCALE GENOMIC DNA]</scope>
    <source>
        <strain evidence="1 2">BT258</strain>
    </source>
</reference>
<dbReference type="RefSeq" id="WP_200506925.1">
    <property type="nucleotide sequence ID" value="NZ_JAEHFX010000007.1"/>
</dbReference>
<proteinExistence type="predicted"/>
<gene>
    <name evidence="1" type="ORF">I5M27_13915</name>
</gene>
<dbReference type="EMBL" id="JAEHFX010000007">
    <property type="protein sequence ID" value="MBK0404087.1"/>
    <property type="molecule type" value="Genomic_DNA"/>
</dbReference>
<comment type="caution">
    <text evidence="1">The sequence shown here is derived from an EMBL/GenBank/DDBJ whole genome shotgun (WGS) entry which is preliminary data.</text>
</comment>
<sequence length="292" mass="34693">MTTKEEIATTLIRYNHSVKILGLILDRIEEKNFDNNSWVTFSEKIGKKYLNQAFTLQQAFTNDLYIIKGNIEERFFDFSSIFSLLRVQLETYAVFYHLFIDNCSIEERIIRFRLWQLDGLKSRQTYSQPDDEELKQKLEKENEDIQHCISAIEGVNYFKTLEEKNKLFLLKFAAWRFTNESLKNKDNQKKKISINQMIMNTGLDKAHFDDWYSYTSTHTHTTYWSVVQNDSLVEQDKITMEYVALMQGTFITSFLIKDFCKIYKVAQDVFNALLEKDQKLINSFEKRGKNKL</sequence>
<organism evidence="1 2">
    <name type="scientific">Adhaeribacter terrigena</name>
    <dbReference type="NCBI Taxonomy" id="2793070"/>
    <lineage>
        <taxon>Bacteria</taxon>
        <taxon>Pseudomonadati</taxon>
        <taxon>Bacteroidota</taxon>
        <taxon>Cytophagia</taxon>
        <taxon>Cytophagales</taxon>
        <taxon>Hymenobacteraceae</taxon>
        <taxon>Adhaeribacter</taxon>
    </lineage>
</organism>
<evidence type="ECO:0000313" key="1">
    <source>
        <dbReference type="EMBL" id="MBK0404087.1"/>
    </source>
</evidence>
<dbReference type="Proteomes" id="UP000644147">
    <property type="component" value="Unassembled WGS sequence"/>
</dbReference>
<accession>A0ABS1C406</accession>